<organism evidence="2 3">
    <name type="scientific">Paracoccus spongiarum</name>
    <dbReference type="NCBI Taxonomy" id="3064387"/>
    <lineage>
        <taxon>Bacteria</taxon>
        <taxon>Pseudomonadati</taxon>
        <taxon>Pseudomonadota</taxon>
        <taxon>Alphaproteobacteria</taxon>
        <taxon>Rhodobacterales</taxon>
        <taxon>Paracoccaceae</taxon>
        <taxon>Paracoccus</taxon>
    </lineage>
</organism>
<reference evidence="2 3" key="1">
    <citation type="submission" date="2023-08" db="EMBL/GenBank/DDBJ databases">
        <authorList>
            <person name="Park J.-S."/>
        </authorList>
    </citation>
    <scope>NUCLEOTIDE SEQUENCE [LARGE SCALE GENOMIC DNA]</scope>
    <source>
        <strain evidence="2 3">2205BS29-5</strain>
    </source>
</reference>
<proteinExistence type="predicted"/>
<name>A0ABT9JBX8_9RHOB</name>
<evidence type="ECO:0000313" key="2">
    <source>
        <dbReference type="EMBL" id="MDP5307220.1"/>
    </source>
</evidence>
<accession>A0ABT9JBX8</accession>
<sequence length="175" mass="18552">MAGVGIELLGVIAVGIGAAALLFALMHASRKAGLSLPRWLLPAGIGLAMIGYAIWNDYSWYGRAVARLPAQSQVLMVGQGSQPWAPWTYLAPVTLRFAALDPATVRAGEAGVRQAQIMLVERRGPTLVVPQDFDCGRGMIRPARGDWTEAAPDDPALAAVCREEGDDGRDSGDRG</sequence>
<feature type="transmembrane region" description="Helical" evidence="1">
    <location>
        <begin position="38"/>
        <end position="55"/>
    </location>
</feature>
<evidence type="ECO:0000313" key="3">
    <source>
        <dbReference type="Proteomes" id="UP001224997"/>
    </source>
</evidence>
<keyword evidence="1" id="KW-1133">Transmembrane helix</keyword>
<comment type="caution">
    <text evidence="2">The sequence shown here is derived from an EMBL/GenBank/DDBJ whole genome shotgun (WGS) entry which is preliminary data.</text>
</comment>
<keyword evidence="3" id="KW-1185">Reference proteome</keyword>
<dbReference type="Proteomes" id="UP001224997">
    <property type="component" value="Unassembled WGS sequence"/>
</dbReference>
<dbReference type="RefSeq" id="WP_305963068.1">
    <property type="nucleotide sequence ID" value="NZ_JAVAMQ010000006.1"/>
</dbReference>
<keyword evidence="1" id="KW-0472">Membrane</keyword>
<protein>
    <submittedName>
        <fullName evidence="2">Uncharacterized protein</fullName>
    </submittedName>
</protein>
<evidence type="ECO:0000256" key="1">
    <source>
        <dbReference type="SAM" id="Phobius"/>
    </source>
</evidence>
<gene>
    <name evidence="2" type="ORF">Q5Y72_08935</name>
</gene>
<feature type="transmembrane region" description="Helical" evidence="1">
    <location>
        <begin position="6"/>
        <end position="26"/>
    </location>
</feature>
<dbReference type="EMBL" id="JAVAMQ010000006">
    <property type="protein sequence ID" value="MDP5307220.1"/>
    <property type="molecule type" value="Genomic_DNA"/>
</dbReference>
<keyword evidence="1" id="KW-0812">Transmembrane</keyword>